<gene>
    <name evidence="2" type="ORF">GCM10011583_04620</name>
</gene>
<protein>
    <submittedName>
        <fullName evidence="2">ABC transporter permease</fullName>
    </submittedName>
</protein>
<feature type="transmembrane region" description="Helical" evidence="1">
    <location>
        <begin position="31"/>
        <end position="50"/>
    </location>
</feature>
<accession>A0ABQ2DZG8</accession>
<organism evidence="2 3">
    <name type="scientific">Streptomyces camponoticapitis</name>
    <dbReference type="NCBI Taxonomy" id="1616125"/>
    <lineage>
        <taxon>Bacteria</taxon>
        <taxon>Bacillati</taxon>
        <taxon>Actinomycetota</taxon>
        <taxon>Actinomycetes</taxon>
        <taxon>Kitasatosporales</taxon>
        <taxon>Streptomycetaceae</taxon>
        <taxon>Streptomyces</taxon>
    </lineage>
</organism>
<comment type="caution">
    <text evidence="2">The sequence shown here is derived from an EMBL/GenBank/DDBJ whole genome shotgun (WGS) entry which is preliminary data.</text>
</comment>
<reference evidence="3" key="1">
    <citation type="journal article" date="2019" name="Int. J. Syst. Evol. Microbiol.">
        <title>The Global Catalogue of Microorganisms (GCM) 10K type strain sequencing project: providing services to taxonomists for standard genome sequencing and annotation.</title>
        <authorList>
            <consortium name="The Broad Institute Genomics Platform"/>
            <consortium name="The Broad Institute Genome Sequencing Center for Infectious Disease"/>
            <person name="Wu L."/>
            <person name="Ma J."/>
        </authorList>
    </citation>
    <scope>NUCLEOTIDE SEQUENCE [LARGE SCALE GENOMIC DNA]</scope>
    <source>
        <strain evidence="3">CGMCC 4.7275</strain>
    </source>
</reference>
<feature type="transmembrane region" description="Helical" evidence="1">
    <location>
        <begin position="125"/>
        <end position="146"/>
    </location>
</feature>
<evidence type="ECO:0000313" key="3">
    <source>
        <dbReference type="Proteomes" id="UP000660265"/>
    </source>
</evidence>
<feature type="transmembrane region" description="Helical" evidence="1">
    <location>
        <begin position="193"/>
        <end position="211"/>
    </location>
</feature>
<keyword evidence="3" id="KW-1185">Reference proteome</keyword>
<dbReference type="RefSeq" id="WP_189105519.1">
    <property type="nucleotide sequence ID" value="NZ_BMMV01000001.1"/>
</dbReference>
<feature type="transmembrane region" description="Helical" evidence="1">
    <location>
        <begin position="84"/>
        <end position="104"/>
    </location>
</feature>
<keyword evidence="1" id="KW-0812">Transmembrane</keyword>
<evidence type="ECO:0000313" key="2">
    <source>
        <dbReference type="EMBL" id="GGJ76336.1"/>
    </source>
</evidence>
<name>A0ABQ2DZG8_9ACTN</name>
<dbReference type="EMBL" id="BMMV01000001">
    <property type="protein sequence ID" value="GGJ76336.1"/>
    <property type="molecule type" value="Genomic_DNA"/>
</dbReference>
<feature type="transmembrane region" description="Helical" evidence="1">
    <location>
        <begin position="246"/>
        <end position="271"/>
    </location>
</feature>
<proteinExistence type="predicted"/>
<sequence length="277" mass="29414">MTIAAATEPAARFRDLLASEWLKLWSLRSTLWAYAIGTLVVVGFTVGATYDRHRYWNENGPVDRTDFVADGIALMYAYTTNAGLIMMLAAGAIGAVAITGEYSTGLIRTTFAAVPARRSLMAAKVCVLTAVMTMFGAVAAALSFWLSQAILARHDAGVSITDPGSLRVFAASTLLAPVCGLVGMAIGTVLRHGGATVVTVVVVLLVAPLVLSEDRHWPAVVNHALPSSAWLRLVDMRYDPGSGIPFPWTVGGAWTVFALWALAASAATMLAPHRRDQ</sequence>
<keyword evidence="1" id="KW-1133">Transmembrane helix</keyword>
<feature type="transmembrane region" description="Helical" evidence="1">
    <location>
        <begin position="166"/>
        <end position="186"/>
    </location>
</feature>
<evidence type="ECO:0000256" key="1">
    <source>
        <dbReference type="SAM" id="Phobius"/>
    </source>
</evidence>
<keyword evidence="1" id="KW-0472">Membrane</keyword>
<dbReference type="Proteomes" id="UP000660265">
    <property type="component" value="Unassembled WGS sequence"/>
</dbReference>